<organism evidence="1">
    <name type="scientific">Trepomonas sp. PC1</name>
    <dbReference type="NCBI Taxonomy" id="1076344"/>
    <lineage>
        <taxon>Eukaryota</taxon>
        <taxon>Metamonada</taxon>
        <taxon>Diplomonadida</taxon>
        <taxon>Hexamitidae</taxon>
        <taxon>Hexamitinae</taxon>
        <taxon>Trepomonas</taxon>
    </lineage>
</organism>
<feature type="non-terminal residue" evidence="1">
    <location>
        <position position="224"/>
    </location>
</feature>
<evidence type="ECO:0000313" key="1">
    <source>
        <dbReference type="EMBL" id="JAP94732.1"/>
    </source>
</evidence>
<feature type="non-terminal residue" evidence="1">
    <location>
        <position position="1"/>
    </location>
</feature>
<reference evidence="1" key="1">
    <citation type="submission" date="2015-07" db="EMBL/GenBank/DDBJ databases">
        <title>Adaptation to a free-living lifestyle via gene acquisitions in the diplomonad Trepomonas sp. PC1.</title>
        <authorList>
            <person name="Xu F."/>
            <person name="Jerlstrom-Hultqvist J."/>
            <person name="Kolisko M."/>
            <person name="Simpson A.G.B."/>
            <person name="Roger A.J."/>
            <person name="Svard S.G."/>
            <person name="Andersson J.O."/>
        </authorList>
    </citation>
    <scope>NUCLEOTIDE SEQUENCE</scope>
    <source>
        <strain evidence="1">PC1</strain>
    </source>
</reference>
<name>A0A146KD72_9EUKA</name>
<dbReference type="EMBL" id="GDID01001874">
    <property type="protein sequence ID" value="JAP94732.1"/>
    <property type="molecule type" value="Transcribed_RNA"/>
</dbReference>
<dbReference type="AlphaFoldDB" id="A0A146KD72"/>
<sequence>FFEKGDQTSIVVQEEKSVQQENADQCCQTEFTVQFDQCCQSELFQENHEDNQLQIELLQSQLLQSQESINQIQLNYDLQISNLEKQISFFTVQQDLMKNEFEKQRQENIEFKKLEMQRSILERSMQTSITQKDIDQVTDQLLEPMPTEPADQNFKALYEEMTEKFQRLLSQSKSTIGQVMKTAKEREENLQKKAAEEIKSLSKYKDMVLKMQMQQAQKQAARDL</sequence>
<gene>
    <name evidence="1" type="ORF">TPC1_12514</name>
</gene>
<protein>
    <submittedName>
        <fullName evidence="1">Kinesin-like protein</fullName>
    </submittedName>
</protein>
<proteinExistence type="predicted"/>
<accession>A0A146KD72</accession>